<dbReference type="GO" id="GO:0003676">
    <property type="term" value="F:nucleic acid binding"/>
    <property type="evidence" value="ECO:0007669"/>
    <property type="project" value="InterPro"/>
</dbReference>
<reference evidence="1" key="1">
    <citation type="submission" date="2020-11" db="EMBL/GenBank/DDBJ databases">
        <authorList>
            <consortium name="DOE Joint Genome Institute"/>
            <person name="Ahrendt S."/>
            <person name="Riley R."/>
            <person name="Andreopoulos W."/>
            <person name="Labutti K."/>
            <person name="Pangilinan J."/>
            <person name="Ruiz-Duenas F.J."/>
            <person name="Barrasa J.M."/>
            <person name="Sanchez-Garcia M."/>
            <person name="Camarero S."/>
            <person name="Miyauchi S."/>
            <person name="Serrano A."/>
            <person name="Linde D."/>
            <person name="Babiker R."/>
            <person name="Drula E."/>
            <person name="Ayuso-Fernandez I."/>
            <person name="Pacheco R."/>
            <person name="Padilla G."/>
            <person name="Ferreira P."/>
            <person name="Barriuso J."/>
            <person name="Kellner H."/>
            <person name="Castanera R."/>
            <person name="Alfaro M."/>
            <person name="Ramirez L."/>
            <person name="Pisabarro A.G."/>
            <person name="Kuo A."/>
            <person name="Tritt A."/>
            <person name="Lipzen A."/>
            <person name="He G."/>
            <person name="Yan M."/>
            <person name="Ng V."/>
            <person name="Cullen D."/>
            <person name="Martin F."/>
            <person name="Rosso M.-N."/>
            <person name="Henrissat B."/>
            <person name="Hibbett D."/>
            <person name="Martinez A.T."/>
            <person name="Grigoriev I.V."/>
        </authorList>
    </citation>
    <scope>NUCLEOTIDE SEQUENCE</scope>
    <source>
        <strain evidence="1">CIRM-BRFM 674</strain>
    </source>
</reference>
<gene>
    <name evidence="1" type="ORF">BDN70DRAFT_774423</name>
</gene>
<evidence type="ECO:0000313" key="2">
    <source>
        <dbReference type="Proteomes" id="UP000807469"/>
    </source>
</evidence>
<protein>
    <recommendedName>
        <fullName evidence="3">Transposase</fullName>
    </recommendedName>
</protein>
<dbReference type="OrthoDB" id="2431447at2759"/>
<dbReference type="AlphaFoldDB" id="A0A9P5Z071"/>
<feature type="non-terminal residue" evidence="1">
    <location>
        <position position="90"/>
    </location>
</feature>
<keyword evidence="2" id="KW-1185">Reference proteome</keyword>
<organism evidence="1 2">
    <name type="scientific">Pholiota conissans</name>
    <dbReference type="NCBI Taxonomy" id="109636"/>
    <lineage>
        <taxon>Eukaryota</taxon>
        <taxon>Fungi</taxon>
        <taxon>Dikarya</taxon>
        <taxon>Basidiomycota</taxon>
        <taxon>Agaricomycotina</taxon>
        <taxon>Agaricomycetes</taxon>
        <taxon>Agaricomycetidae</taxon>
        <taxon>Agaricales</taxon>
        <taxon>Agaricineae</taxon>
        <taxon>Strophariaceae</taxon>
        <taxon>Pholiota</taxon>
    </lineage>
</organism>
<feature type="non-terminal residue" evidence="1">
    <location>
        <position position="1"/>
    </location>
</feature>
<dbReference type="Proteomes" id="UP000807469">
    <property type="component" value="Unassembled WGS sequence"/>
</dbReference>
<proteinExistence type="predicted"/>
<dbReference type="InterPro" id="IPR036397">
    <property type="entry name" value="RNaseH_sf"/>
</dbReference>
<sequence>VTRRPGEELLDCCVVPTFKQSSVWVMVWGCIMKGWKGPLIVLEYPGGKGGGMNSARYQEQVLDGQLAGFYSELKKRKQRIYFQQDNAPSH</sequence>
<dbReference type="EMBL" id="MU155248">
    <property type="protein sequence ID" value="KAF9477900.1"/>
    <property type="molecule type" value="Genomic_DNA"/>
</dbReference>
<evidence type="ECO:0000313" key="1">
    <source>
        <dbReference type="EMBL" id="KAF9477900.1"/>
    </source>
</evidence>
<comment type="caution">
    <text evidence="1">The sequence shown here is derived from an EMBL/GenBank/DDBJ whole genome shotgun (WGS) entry which is preliminary data.</text>
</comment>
<accession>A0A9P5Z071</accession>
<name>A0A9P5Z071_9AGAR</name>
<dbReference type="Gene3D" id="3.30.420.10">
    <property type="entry name" value="Ribonuclease H-like superfamily/Ribonuclease H"/>
    <property type="match status" value="1"/>
</dbReference>
<evidence type="ECO:0008006" key="3">
    <source>
        <dbReference type="Google" id="ProtNLM"/>
    </source>
</evidence>